<reference evidence="3 4" key="1">
    <citation type="submission" date="2022-04" db="EMBL/GenBank/DDBJ databases">
        <title>Paracoccus sp. YLB-12 draft genome sequence.</title>
        <authorList>
            <person name="Yu L."/>
        </authorList>
    </citation>
    <scope>NUCLEOTIDE SEQUENCE [LARGE SCALE GENOMIC DNA]</scope>
    <source>
        <strain evidence="3 4">YLB-12</strain>
    </source>
</reference>
<feature type="signal peptide" evidence="1">
    <location>
        <begin position="1"/>
        <end position="18"/>
    </location>
</feature>
<keyword evidence="1" id="KW-0732">Signal</keyword>
<dbReference type="RefSeq" id="WP_260275293.1">
    <property type="nucleotide sequence ID" value="NZ_JANAVZ010000001.1"/>
</dbReference>
<evidence type="ECO:0000313" key="4">
    <source>
        <dbReference type="Proteomes" id="UP001320702"/>
    </source>
</evidence>
<dbReference type="Gene3D" id="3.40.190.10">
    <property type="entry name" value="Periplasmic binding protein-like II"/>
    <property type="match status" value="2"/>
</dbReference>
<dbReference type="PANTHER" id="PTHR30024:SF48">
    <property type="entry name" value="ABC TRANSPORTER SUBSTRATE-BINDING PROTEIN"/>
    <property type="match status" value="1"/>
</dbReference>
<accession>A0ABT2K4A7</accession>
<name>A0ABT2K4A7_9RHOB</name>
<dbReference type="Proteomes" id="UP001320702">
    <property type="component" value="Unassembled WGS sequence"/>
</dbReference>
<gene>
    <name evidence="3" type="ORF">MU516_00670</name>
</gene>
<evidence type="ECO:0000313" key="3">
    <source>
        <dbReference type="EMBL" id="MCT4331375.1"/>
    </source>
</evidence>
<dbReference type="SUPFAM" id="SSF53850">
    <property type="entry name" value="Periplasmic binding protein-like II"/>
    <property type="match status" value="1"/>
</dbReference>
<comment type="caution">
    <text evidence="3">The sequence shown here is derived from an EMBL/GenBank/DDBJ whole genome shotgun (WGS) entry which is preliminary data.</text>
</comment>
<dbReference type="InterPro" id="IPR015168">
    <property type="entry name" value="SsuA/THI5"/>
</dbReference>
<organism evidence="3 4">
    <name type="scientific">Paracoccus maritimus</name>
    <dbReference type="NCBI Taxonomy" id="2933292"/>
    <lineage>
        <taxon>Bacteria</taxon>
        <taxon>Pseudomonadati</taxon>
        <taxon>Pseudomonadota</taxon>
        <taxon>Alphaproteobacteria</taxon>
        <taxon>Rhodobacterales</taxon>
        <taxon>Paracoccaceae</taxon>
        <taxon>Paracoccus</taxon>
    </lineage>
</organism>
<sequence>MFAARMVAALFSVFLASALGGPGRAQDQSLPEITVGALQNGTVTWELQTIMDQGLDRDNGFRLRVLPLAGNPATQIAMNGGEVDSIVSDWLWVAQNRARGADFTFLPYSTAVGGLVVPADSDIAGPDDLDGGRIGIAGGPVDKSWLILRAWYRQQSGADLADVTEQVFGAPPVIQNAAETGQVDAAVNFWHYLARMKAGGMREVIDVAQAAGDLGLDPSTPLLGYVLRDSWIEDKPELARGLARASRQAKDMLAQDDALWDRLRPIMDAANDAEFAALRAGWRAGIPPAGPVDAANAQAMFAVMAELGGEELTGGLSRLPDGVFWSGD</sequence>
<proteinExistence type="predicted"/>
<dbReference type="Pfam" id="PF09084">
    <property type="entry name" value="NMT1"/>
    <property type="match status" value="1"/>
</dbReference>
<evidence type="ECO:0000256" key="1">
    <source>
        <dbReference type="SAM" id="SignalP"/>
    </source>
</evidence>
<keyword evidence="4" id="KW-1185">Reference proteome</keyword>
<feature type="chain" id="PRO_5045208963" evidence="1">
    <location>
        <begin position="19"/>
        <end position="328"/>
    </location>
</feature>
<dbReference type="PANTHER" id="PTHR30024">
    <property type="entry name" value="ALIPHATIC SULFONATES-BINDING PROTEIN-RELATED"/>
    <property type="match status" value="1"/>
</dbReference>
<dbReference type="EMBL" id="JANAVZ010000001">
    <property type="protein sequence ID" value="MCT4331375.1"/>
    <property type="molecule type" value="Genomic_DNA"/>
</dbReference>
<protein>
    <submittedName>
        <fullName evidence="3">ABC transporter substrate-binding protein</fullName>
    </submittedName>
</protein>
<feature type="domain" description="SsuA/THI5-like" evidence="2">
    <location>
        <begin position="58"/>
        <end position="255"/>
    </location>
</feature>
<evidence type="ECO:0000259" key="2">
    <source>
        <dbReference type="Pfam" id="PF09084"/>
    </source>
</evidence>